<keyword evidence="1" id="KW-0812">Transmembrane</keyword>
<dbReference type="PANTHER" id="PTHR37461">
    <property type="entry name" value="ANTI-SIGMA-K FACTOR RSKA"/>
    <property type="match status" value="1"/>
</dbReference>
<accession>A0ABX0RR56</accession>
<dbReference type="Proteomes" id="UP001515780">
    <property type="component" value="Unassembled WGS sequence"/>
</dbReference>
<gene>
    <name evidence="3" type="ORF">F3J37_15375</name>
</gene>
<sequence>MKQNNQHDDALAAEYALGTLRGNARLRFERRLQQEPELAAKVASWQTMLTGLDTHLRPQSPPERVWKKITLSLPAKTPVKRANPYLGWLVAAGLAAITLVSYYNYRPEEFAPLIILGDAQQQGQWVVSRSSDSRYLQLAPLKPVAIATANSLQLWLIPAGKQPVSLGLLANNSATRIEMDQKKLAAGTTIAISLEPQGGSPTGLPTGPVLYSGLL</sequence>
<comment type="caution">
    <text evidence="3">The sequence shown here is derived from an EMBL/GenBank/DDBJ whole genome shotgun (WGS) entry which is preliminary data.</text>
</comment>
<feature type="transmembrane region" description="Helical" evidence="1">
    <location>
        <begin position="85"/>
        <end position="105"/>
    </location>
</feature>
<dbReference type="EMBL" id="VWXC01000011">
    <property type="protein sequence ID" value="NIG20056.1"/>
    <property type="molecule type" value="Genomic_DNA"/>
</dbReference>
<dbReference type="PANTHER" id="PTHR37461:SF1">
    <property type="entry name" value="ANTI-SIGMA-K FACTOR RSKA"/>
    <property type="match status" value="1"/>
</dbReference>
<feature type="domain" description="Anti-sigma K factor RskA C-terminal" evidence="2">
    <location>
        <begin position="116"/>
        <end position="209"/>
    </location>
</feature>
<evidence type="ECO:0000313" key="4">
    <source>
        <dbReference type="Proteomes" id="UP001515780"/>
    </source>
</evidence>
<keyword evidence="4" id="KW-1185">Reference proteome</keyword>
<dbReference type="Pfam" id="PF10099">
    <property type="entry name" value="RskA_C"/>
    <property type="match status" value="1"/>
</dbReference>
<dbReference type="RefSeq" id="WP_166934198.1">
    <property type="nucleotide sequence ID" value="NZ_VWXC01000011.1"/>
</dbReference>
<evidence type="ECO:0000256" key="1">
    <source>
        <dbReference type="SAM" id="Phobius"/>
    </source>
</evidence>
<protein>
    <recommendedName>
        <fullName evidence="2">Anti-sigma K factor RskA C-terminal domain-containing protein</fullName>
    </recommendedName>
</protein>
<keyword evidence="1" id="KW-1133">Transmembrane helix</keyword>
<reference evidence="3 4" key="1">
    <citation type="journal article" date="2019" name="bioRxiv">
        <title>Bacteria contribute to plant secondary compound degradation in a generalist herbivore system.</title>
        <authorList>
            <person name="Francoeur C.B."/>
            <person name="Khadempour L."/>
            <person name="Moreira-Soto R.D."/>
            <person name="Gotting K."/>
            <person name="Book A.J."/>
            <person name="Pinto-Tomas A.A."/>
            <person name="Keefover-Ring K."/>
            <person name="Currie C.R."/>
        </authorList>
    </citation>
    <scope>NUCLEOTIDE SEQUENCE [LARGE SCALE GENOMIC DNA]</scope>
    <source>
        <strain evidence="3">Al-1710</strain>
    </source>
</reference>
<keyword evidence="1" id="KW-0472">Membrane</keyword>
<proteinExistence type="predicted"/>
<dbReference type="InterPro" id="IPR018764">
    <property type="entry name" value="RskA_C"/>
</dbReference>
<evidence type="ECO:0000313" key="3">
    <source>
        <dbReference type="EMBL" id="NIG20056.1"/>
    </source>
</evidence>
<evidence type="ECO:0000259" key="2">
    <source>
        <dbReference type="Pfam" id="PF10099"/>
    </source>
</evidence>
<dbReference type="InterPro" id="IPR051474">
    <property type="entry name" value="Anti-sigma-K/W_factor"/>
</dbReference>
<name>A0ABX0RR56_9GAMM</name>
<organism evidence="3 4">
    <name type="scientific">Candidatus Pantoea communis</name>
    <dbReference type="NCBI Taxonomy" id="2608354"/>
    <lineage>
        <taxon>Bacteria</taxon>
        <taxon>Pseudomonadati</taxon>
        <taxon>Pseudomonadota</taxon>
        <taxon>Gammaproteobacteria</taxon>
        <taxon>Enterobacterales</taxon>
        <taxon>Erwiniaceae</taxon>
        <taxon>Pantoea</taxon>
    </lineage>
</organism>